<feature type="compositionally biased region" description="Polar residues" evidence="1">
    <location>
        <begin position="40"/>
        <end position="73"/>
    </location>
</feature>
<evidence type="ECO:0000313" key="4">
    <source>
        <dbReference type="Proteomes" id="UP000248214"/>
    </source>
</evidence>
<protein>
    <recommendedName>
        <fullName evidence="2">Intracellular proteinase inhibitor BsuPI domain-containing protein</fullName>
    </recommendedName>
</protein>
<reference evidence="3 4" key="1">
    <citation type="submission" date="2017-10" db="EMBL/GenBank/DDBJ databases">
        <title>Bacillus sp. nov., a halophilic bacterium isolated from a Keqin Lake.</title>
        <authorList>
            <person name="Wang H."/>
        </authorList>
    </citation>
    <scope>NUCLEOTIDE SEQUENCE [LARGE SCALE GENOMIC DNA]</scope>
    <source>
        <strain evidence="3 4">KQ-12</strain>
    </source>
</reference>
<gene>
    <name evidence="3" type="ORF">CR194_10330</name>
</gene>
<dbReference type="EMBL" id="PDOD01000002">
    <property type="protein sequence ID" value="PYZ93554.1"/>
    <property type="molecule type" value="Genomic_DNA"/>
</dbReference>
<sequence length="216" mass="24133">MDVTYFFRVGVMEMIKIKGLLSLLIIIMLVSACGQSNSNTNGDSLDNSPNQGNESESVDNDTNGNNDQGSSNEASEKESSDKNEEGEDQMILESDLEYSVQLHEDGSSLIVQMKLVNVGEQTKRLEFSSGHQFDVVIRDDHGEIIYDFAEDRVFTQAFITEELAPGEELIFEDTWTDMDPSVSPLQISTKLNIYQLDGQSLPGEPFQLEKTWSSEE</sequence>
<name>A0A323THY3_9BACI</name>
<organism evidence="3 4">
    <name type="scientific">Salipaludibacillus keqinensis</name>
    <dbReference type="NCBI Taxonomy" id="2045207"/>
    <lineage>
        <taxon>Bacteria</taxon>
        <taxon>Bacillati</taxon>
        <taxon>Bacillota</taxon>
        <taxon>Bacilli</taxon>
        <taxon>Bacillales</taxon>
        <taxon>Bacillaceae</taxon>
    </lineage>
</organism>
<evidence type="ECO:0000259" key="2">
    <source>
        <dbReference type="Pfam" id="PF12690"/>
    </source>
</evidence>
<proteinExistence type="predicted"/>
<feature type="domain" description="Intracellular proteinase inhibitor BsuPI" evidence="2">
    <location>
        <begin position="96"/>
        <end position="180"/>
    </location>
</feature>
<dbReference type="Proteomes" id="UP000248214">
    <property type="component" value="Unassembled WGS sequence"/>
</dbReference>
<comment type="caution">
    <text evidence="3">The sequence shown here is derived from an EMBL/GenBank/DDBJ whole genome shotgun (WGS) entry which is preliminary data.</text>
</comment>
<keyword evidence="4" id="KW-1185">Reference proteome</keyword>
<feature type="compositionally biased region" description="Basic and acidic residues" evidence="1">
    <location>
        <begin position="74"/>
        <end position="83"/>
    </location>
</feature>
<dbReference type="Pfam" id="PF12690">
    <property type="entry name" value="BsuPI"/>
    <property type="match status" value="1"/>
</dbReference>
<dbReference type="Gene3D" id="2.60.40.2360">
    <property type="entry name" value="Intracellular proteinase inhibitor BsuPI"/>
    <property type="match status" value="1"/>
</dbReference>
<accession>A0A323THY3</accession>
<evidence type="ECO:0000256" key="1">
    <source>
        <dbReference type="SAM" id="MobiDB-lite"/>
    </source>
</evidence>
<dbReference type="InterPro" id="IPR038144">
    <property type="entry name" value="IPI"/>
</dbReference>
<evidence type="ECO:0000313" key="3">
    <source>
        <dbReference type="EMBL" id="PYZ93554.1"/>
    </source>
</evidence>
<dbReference type="AlphaFoldDB" id="A0A323THY3"/>
<dbReference type="InterPro" id="IPR020481">
    <property type="entry name" value="Intracell_prot_inh_BsuPI"/>
</dbReference>
<feature type="region of interest" description="Disordered" evidence="1">
    <location>
        <begin position="40"/>
        <end position="88"/>
    </location>
</feature>